<gene>
    <name evidence="2" type="ORF">ABXS05_16390</name>
</gene>
<dbReference type="PANTHER" id="PTHR12526">
    <property type="entry name" value="GLYCOSYLTRANSFERASE"/>
    <property type="match status" value="1"/>
</dbReference>
<organism evidence="2 3">
    <name type="scientific">Labrys neptuniae</name>
    <dbReference type="NCBI Taxonomy" id="376174"/>
    <lineage>
        <taxon>Bacteria</taxon>
        <taxon>Pseudomonadati</taxon>
        <taxon>Pseudomonadota</taxon>
        <taxon>Alphaproteobacteria</taxon>
        <taxon>Hyphomicrobiales</taxon>
        <taxon>Xanthobacteraceae</taxon>
        <taxon>Labrys</taxon>
    </lineage>
</organism>
<feature type="domain" description="Glycosyltransferase subfamily 4-like N-terminal" evidence="1">
    <location>
        <begin position="19"/>
        <end position="205"/>
    </location>
</feature>
<dbReference type="InterPro" id="IPR028098">
    <property type="entry name" value="Glyco_trans_4-like_N"/>
</dbReference>
<dbReference type="Pfam" id="PF13579">
    <property type="entry name" value="Glyco_trans_4_4"/>
    <property type="match status" value="1"/>
</dbReference>
<comment type="caution">
    <text evidence="2">The sequence shown here is derived from an EMBL/GenBank/DDBJ whole genome shotgun (WGS) entry which is preliminary data.</text>
</comment>
<dbReference type="SUPFAM" id="SSF53756">
    <property type="entry name" value="UDP-Glycosyltransferase/glycogen phosphorylase"/>
    <property type="match status" value="1"/>
</dbReference>
<dbReference type="RefSeq" id="WP_367624663.1">
    <property type="nucleotide sequence ID" value="NZ_JBFNQD010000005.1"/>
</dbReference>
<name>A0ABV3PPN5_9HYPH</name>
<evidence type="ECO:0000259" key="1">
    <source>
        <dbReference type="Pfam" id="PF13579"/>
    </source>
</evidence>
<evidence type="ECO:0000313" key="3">
    <source>
        <dbReference type="Proteomes" id="UP001555786"/>
    </source>
</evidence>
<keyword evidence="3" id="KW-1185">Reference proteome</keyword>
<accession>A0ABV3PPN5</accession>
<proteinExistence type="predicted"/>
<dbReference type="Proteomes" id="UP001555786">
    <property type="component" value="Unassembled WGS sequence"/>
</dbReference>
<reference evidence="2 3" key="1">
    <citation type="submission" date="2024-07" db="EMBL/GenBank/DDBJ databases">
        <title>Description of Labrys sedimenti sp. nov., isolated from a diclofenac-degrading enrichment culture.</title>
        <authorList>
            <person name="Tancsics A."/>
            <person name="Csepanyi A."/>
        </authorList>
    </citation>
    <scope>NUCLEOTIDE SEQUENCE [LARGE SCALE GENOMIC DNA]</scope>
    <source>
        <strain evidence="2 3">LMG 23578</strain>
    </source>
</reference>
<dbReference type="EMBL" id="JBFNQD010000005">
    <property type="protein sequence ID" value="MEW9307133.1"/>
    <property type="molecule type" value="Genomic_DNA"/>
</dbReference>
<evidence type="ECO:0000313" key="2">
    <source>
        <dbReference type="EMBL" id="MEW9307133.1"/>
    </source>
</evidence>
<dbReference type="Gene3D" id="3.40.50.2000">
    <property type="entry name" value="Glycogen Phosphorylase B"/>
    <property type="match status" value="2"/>
</dbReference>
<sequence>MTGPHPGSHICILTPGQLGSNPRVVKEAHALHEAGFTVTVVAIRMLEGVEPRDQSILREAPFRIERIDLRSRAGWRLRRLGQELAGAAHAASGRRLFSSRAFSVFTPVLMAAASRIAADLYIAHYPPALPAARAAALRFGAGYAYDAEDFHLGEWRDGPAAEPNRSHLRAIEAAALPGCRYITAASPEIARAYAQAYAMYPPQVVLNSFPLSQAPDRPTARGTADPGPSLYWFSQVIGSDRGLECAIKAIARAASRPHLYLRGHVDAPYADQLQSLAQQEGVPERLHFQPSALPGELIRLAANHDLGLCAEPGHTANNAFALSNKLFTYLMAGLPAILSDTPAQRAFAGLHPLATALFTAGDAVSLAASLDSLLQDSARLAQARACAFDLAQKTYNWDREGAIVVDLARQALDGSSRRRA</sequence>
<protein>
    <submittedName>
        <fullName evidence="2">Glycosyltransferase</fullName>
    </submittedName>
</protein>